<dbReference type="Proteomes" id="UP000194127">
    <property type="component" value="Unassembled WGS sequence"/>
</dbReference>
<feature type="compositionally biased region" description="Polar residues" evidence="1">
    <location>
        <begin position="161"/>
        <end position="178"/>
    </location>
</feature>
<dbReference type="GeneID" id="36325228"/>
<evidence type="ECO:0000313" key="2">
    <source>
        <dbReference type="EMBL" id="OSX65875.1"/>
    </source>
</evidence>
<feature type="compositionally biased region" description="Basic and acidic residues" evidence="1">
    <location>
        <begin position="1"/>
        <end position="16"/>
    </location>
</feature>
<evidence type="ECO:0000256" key="1">
    <source>
        <dbReference type="SAM" id="MobiDB-lite"/>
    </source>
</evidence>
<evidence type="ECO:0000313" key="3">
    <source>
        <dbReference type="Proteomes" id="UP000194127"/>
    </source>
</evidence>
<keyword evidence="3" id="KW-1185">Reference proteome</keyword>
<protein>
    <submittedName>
        <fullName evidence="2">Uncharacterized protein</fullName>
    </submittedName>
</protein>
<name>A0A1X6NB60_9APHY</name>
<gene>
    <name evidence="2" type="ORF">POSPLADRAFT_1052535</name>
</gene>
<proteinExistence type="predicted"/>
<dbReference type="EMBL" id="KZ110592">
    <property type="protein sequence ID" value="OSX65875.1"/>
    <property type="molecule type" value="Genomic_DNA"/>
</dbReference>
<feature type="region of interest" description="Disordered" evidence="1">
    <location>
        <begin position="109"/>
        <end position="178"/>
    </location>
</feature>
<organism evidence="2 3">
    <name type="scientific">Postia placenta MAD-698-R-SB12</name>
    <dbReference type="NCBI Taxonomy" id="670580"/>
    <lineage>
        <taxon>Eukaryota</taxon>
        <taxon>Fungi</taxon>
        <taxon>Dikarya</taxon>
        <taxon>Basidiomycota</taxon>
        <taxon>Agaricomycotina</taxon>
        <taxon>Agaricomycetes</taxon>
        <taxon>Polyporales</taxon>
        <taxon>Adustoporiaceae</taxon>
        <taxon>Rhodonia</taxon>
    </lineage>
</organism>
<accession>A0A1X6NB60</accession>
<feature type="region of interest" description="Disordered" evidence="1">
    <location>
        <begin position="1"/>
        <end position="78"/>
    </location>
</feature>
<reference evidence="2 3" key="1">
    <citation type="submission" date="2017-04" db="EMBL/GenBank/DDBJ databases">
        <title>Genome Sequence of the Model Brown-Rot Fungus Postia placenta SB12.</title>
        <authorList>
            <consortium name="DOE Joint Genome Institute"/>
            <person name="Gaskell J."/>
            <person name="Kersten P."/>
            <person name="Larrondo L.F."/>
            <person name="Canessa P."/>
            <person name="Martinez D."/>
            <person name="Hibbett D."/>
            <person name="Schmoll M."/>
            <person name="Kubicek C.P."/>
            <person name="Martinez A.T."/>
            <person name="Yadav J."/>
            <person name="Master E."/>
            <person name="Magnuson J.K."/>
            <person name="James T."/>
            <person name="Yaver D."/>
            <person name="Berka R."/>
            <person name="Labutti K."/>
            <person name="Lipzen A."/>
            <person name="Aerts A."/>
            <person name="Barry K."/>
            <person name="Henrissat B."/>
            <person name="Blanchette R."/>
            <person name="Grigoriev I."/>
            <person name="Cullen D."/>
        </authorList>
    </citation>
    <scope>NUCLEOTIDE SEQUENCE [LARGE SCALE GENOMIC DNA]</scope>
    <source>
        <strain evidence="2 3">MAD-698-R-SB12</strain>
    </source>
</reference>
<dbReference type="RefSeq" id="XP_024342669.1">
    <property type="nucleotide sequence ID" value="XM_024480278.1"/>
</dbReference>
<sequence length="178" mass="19151">MGSGEERGAGSGEREQIPNGHTHTSPLASRAEPLRTLSRRRRVLAHTPRVSGGGAVPPLPRLDERDAPTTSRPSLGGTLRAIGGSFALNMCPGGMEYQPVEVQIEEQAGCPASAHGSDDHAAAFPAHVPTRAWGSYQNHTQGRQAGKARPKVEKSRKPPATSHQPRYTPRQQRSILEY</sequence>
<dbReference type="AlphaFoldDB" id="A0A1X6NB60"/>